<evidence type="ECO:0000259" key="13">
    <source>
        <dbReference type="Pfam" id="PF00520"/>
    </source>
</evidence>
<evidence type="ECO:0000256" key="2">
    <source>
        <dbReference type="ARBA" id="ARBA00022448"/>
    </source>
</evidence>
<feature type="compositionally biased region" description="Basic and acidic residues" evidence="11">
    <location>
        <begin position="1"/>
        <end position="11"/>
    </location>
</feature>
<comment type="subcellular location">
    <subcellularLocation>
        <location evidence="1">Membrane</location>
        <topology evidence="1">Multi-pass membrane protein</topology>
    </subcellularLocation>
</comment>
<feature type="region of interest" description="Disordered" evidence="11">
    <location>
        <begin position="1"/>
        <end position="52"/>
    </location>
</feature>
<name>A0ABD1XYD6_9MARC</name>
<protein>
    <recommendedName>
        <fullName evidence="13">Ion transport domain-containing protein</fullName>
    </recommendedName>
</protein>
<keyword evidence="15" id="KW-1185">Reference proteome</keyword>
<feature type="transmembrane region" description="Helical" evidence="12">
    <location>
        <begin position="207"/>
        <end position="232"/>
    </location>
</feature>
<dbReference type="GO" id="GO:0016020">
    <property type="term" value="C:membrane"/>
    <property type="evidence" value="ECO:0007669"/>
    <property type="project" value="UniProtKB-SubCell"/>
</dbReference>
<dbReference type="Pfam" id="PF00520">
    <property type="entry name" value="Ion_trans"/>
    <property type="match status" value="1"/>
</dbReference>
<evidence type="ECO:0000256" key="7">
    <source>
        <dbReference type="ARBA" id="ARBA00022989"/>
    </source>
</evidence>
<evidence type="ECO:0000256" key="5">
    <source>
        <dbReference type="ARBA" id="ARBA00022826"/>
    </source>
</evidence>
<dbReference type="Proteomes" id="UP001605036">
    <property type="component" value="Unassembled WGS sequence"/>
</dbReference>
<dbReference type="GO" id="GO:0005267">
    <property type="term" value="F:potassium channel activity"/>
    <property type="evidence" value="ECO:0007669"/>
    <property type="project" value="UniProtKB-KW"/>
</dbReference>
<accession>A0ABD1XYD6</accession>
<keyword evidence="9 12" id="KW-0472">Membrane</keyword>
<dbReference type="Gene3D" id="1.10.287.70">
    <property type="match status" value="1"/>
</dbReference>
<evidence type="ECO:0000256" key="12">
    <source>
        <dbReference type="SAM" id="Phobius"/>
    </source>
</evidence>
<evidence type="ECO:0000256" key="4">
    <source>
        <dbReference type="ARBA" id="ARBA00022692"/>
    </source>
</evidence>
<evidence type="ECO:0000256" key="9">
    <source>
        <dbReference type="ARBA" id="ARBA00023136"/>
    </source>
</evidence>
<keyword evidence="4 12" id="KW-0812">Transmembrane</keyword>
<dbReference type="AlphaFoldDB" id="A0ABD1XYD6"/>
<dbReference type="InterPro" id="IPR005821">
    <property type="entry name" value="Ion_trans_dom"/>
</dbReference>
<gene>
    <name evidence="14" type="ORF">R1flu_024588</name>
</gene>
<evidence type="ECO:0000256" key="3">
    <source>
        <dbReference type="ARBA" id="ARBA00022538"/>
    </source>
</evidence>
<keyword evidence="6" id="KW-0630">Potassium</keyword>
<dbReference type="PANTHER" id="PTHR10027:SF39">
    <property type="entry name" value="CALCIUM-ACTIVATED POTASSIUM CHANNEL BK ALPHA SUBUNIT DOMAIN-CONTAINING PROTEIN"/>
    <property type="match status" value="1"/>
</dbReference>
<keyword evidence="3" id="KW-0633">Potassium transport</keyword>
<evidence type="ECO:0000313" key="14">
    <source>
        <dbReference type="EMBL" id="KAL2612896.1"/>
    </source>
</evidence>
<organism evidence="14 15">
    <name type="scientific">Riccia fluitans</name>
    <dbReference type="NCBI Taxonomy" id="41844"/>
    <lineage>
        <taxon>Eukaryota</taxon>
        <taxon>Viridiplantae</taxon>
        <taxon>Streptophyta</taxon>
        <taxon>Embryophyta</taxon>
        <taxon>Marchantiophyta</taxon>
        <taxon>Marchantiopsida</taxon>
        <taxon>Marchantiidae</taxon>
        <taxon>Marchantiales</taxon>
        <taxon>Ricciaceae</taxon>
        <taxon>Riccia</taxon>
    </lineage>
</organism>
<feature type="domain" description="Ion transport" evidence="13">
    <location>
        <begin position="152"/>
        <end position="329"/>
    </location>
</feature>
<reference evidence="14 15" key="1">
    <citation type="submission" date="2024-09" db="EMBL/GenBank/DDBJ databases">
        <title>Chromosome-scale assembly of Riccia fluitans.</title>
        <authorList>
            <person name="Paukszto L."/>
            <person name="Sawicki J."/>
            <person name="Karawczyk K."/>
            <person name="Piernik-Szablinska J."/>
            <person name="Szczecinska M."/>
            <person name="Mazdziarz M."/>
        </authorList>
    </citation>
    <scope>NUCLEOTIDE SEQUENCE [LARGE SCALE GENOMIC DNA]</scope>
    <source>
        <strain evidence="14">Rf_01</strain>
        <tissue evidence="14">Aerial parts of the thallus</tissue>
    </source>
</reference>
<evidence type="ECO:0000256" key="11">
    <source>
        <dbReference type="SAM" id="MobiDB-lite"/>
    </source>
</evidence>
<feature type="transmembrane region" description="Helical" evidence="12">
    <location>
        <begin position="145"/>
        <end position="168"/>
    </location>
</feature>
<evidence type="ECO:0000256" key="8">
    <source>
        <dbReference type="ARBA" id="ARBA00023065"/>
    </source>
</evidence>
<comment type="caution">
    <text evidence="14">The sequence shown here is derived from an EMBL/GenBank/DDBJ whole genome shotgun (WGS) entry which is preliminary data.</text>
</comment>
<proteinExistence type="predicted"/>
<keyword evidence="7 12" id="KW-1133">Transmembrane helix</keyword>
<keyword evidence="10" id="KW-0407">Ion channel</keyword>
<evidence type="ECO:0000256" key="10">
    <source>
        <dbReference type="ARBA" id="ARBA00023303"/>
    </source>
</evidence>
<dbReference type="PANTHER" id="PTHR10027">
    <property type="entry name" value="CALCIUM-ACTIVATED POTASSIUM CHANNEL ALPHA CHAIN"/>
    <property type="match status" value="1"/>
</dbReference>
<evidence type="ECO:0000256" key="1">
    <source>
        <dbReference type="ARBA" id="ARBA00004141"/>
    </source>
</evidence>
<keyword evidence="5" id="KW-0631">Potassium channel</keyword>
<evidence type="ECO:0000313" key="15">
    <source>
        <dbReference type="Proteomes" id="UP001605036"/>
    </source>
</evidence>
<sequence>MRTSSRDKSDSDSPVIMKDSSESRSAVKRNLVSDCSPYGESSRPSIHPQEGLVAKAEHATASSTRRSISIANECLEVYKEDSLNLHTWDIVRQQLKDVMIAFGDWNSQRALKQISTSSHVIRTYHDSFLPGVIPRSLQMRSRLRAGLLGIGWHMLESVLALLSGILYVYSTYHQEAENNWISQIQNAISVAFLADYILRVYCEPVRLYYILSFWGLVDFLSAVPVILIFRILSNGDNIIRLLQFVRILRVNTLSRIFAFAYRAGVVGSSVMQQIILLTVATFGIILLDAGIIHWVEYNTAPRERKDTCSKEGCITFWQAFYFLIVTVCSSHMRVDLNSA</sequence>
<dbReference type="EMBL" id="JBHFFA010000007">
    <property type="protein sequence ID" value="KAL2612896.1"/>
    <property type="molecule type" value="Genomic_DNA"/>
</dbReference>
<feature type="transmembrane region" description="Helical" evidence="12">
    <location>
        <begin position="274"/>
        <end position="295"/>
    </location>
</feature>
<dbReference type="SUPFAM" id="SSF81324">
    <property type="entry name" value="Voltage-gated potassium channels"/>
    <property type="match status" value="1"/>
</dbReference>
<feature type="transmembrane region" description="Helical" evidence="12">
    <location>
        <begin position="180"/>
        <end position="198"/>
    </location>
</feature>
<evidence type="ECO:0000256" key="6">
    <source>
        <dbReference type="ARBA" id="ARBA00022958"/>
    </source>
</evidence>
<keyword evidence="8" id="KW-0406">Ion transport</keyword>
<keyword evidence="2" id="KW-0813">Transport</keyword>
<dbReference type="InterPro" id="IPR047871">
    <property type="entry name" value="K_chnl_Slo-like"/>
</dbReference>